<evidence type="ECO:0000256" key="1">
    <source>
        <dbReference type="SAM" id="SignalP"/>
    </source>
</evidence>
<dbReference type="Gene3D" id="3.40.50.1820">
    <property type="entry name" value="alpha/beta hydrolase"/>
    <property type="match status" value="1"/>
</dbReference>
<dbReference type="STRING" id="595434.RISK_001033"/>
<evidence type="ECO:0000313" key="2">
    <source>
        <dbReference type="EMBL" id="KLU07232.1"/>
    </source>
</evidence>
<dbReference type="RefSeq" id="WP_047812972.1">
    <property type="nucleotide sequence ID" value="NZ_LECT01000007.1"/>
</dbReference>
<comment type="caution">
    <text evidence="2">The sequence shown here is derived from an EMBL/GenBank/DDBJ whole genome shotgun (WGS) entry which is preliminary data.</text>
</comment>
<name>A0A0J1BL46_RHOIS</name>
<sequence>MSLRLFACCLLLLRLATSTTAESPLPIDSNRILRTPTLTNGDPQPGKRVSVTPIEYAGTDVHHSIYLPNEWTADGESLPIIFEYTGNHYPASGSTGEVADAGLGFGLSAGQFIWVTLPFIRHDRQRNQITWWGDEEATVEYAKINVPRIMRQFSADPDQVFLCGFSRGAIAVNYIGLHDDEIANFWTAFVTHDHFDGVRAWKGTDWGSPLANYQSEASQRLKRVRDRPYLVCQNGSYATQEFVRDVLPNAQNFTYLSVNTTEALGPFPNEFAKAGHNDRWLNRPNRYRSAAWDWMNQVLSERTSKTSK</sequence>
<feature type="chain" id="PRO_5005248755" evidence="1">
    <location>
        <begin position="22"/>
        <end position="308"/>
    </location>
</feature>
<protein>
    <submittedName>
        <fullName evidence="2">Signal peptide protein</fullName>
    </submittedName>
</protein>
<organism evidence="2 3">
    <name type="scientific">Rhodopirellula islandica</name>
    <dbReference type="NCBI Taxonomy" id="595434"/>
    <lineage>
        <taxon>Bacteria</taxon>
        <taxon>Pseudomonadati</taxon>
        <taxon>Planctomycetota</taxon>
        <taxon>Planctomycetia</taxon>
        <taxon>Pirellulales</taxon>
        <taxon>Pirellulaceae</taxon>
        <taxon>Rhodopirellula</taxon>
    </lineage>
</organism>
<dbReference type="AlphaFoldDB" id="A0A0J1BL46"/>
<dbReference type="EMBL" id="LECT01000007">
    <property type="protein sequence ID" value="KLU07232.1"/>
    <property type="molecule type" value="Genomic_DNA"/>
</dbReference>
<dbReference type="SUPFAM" id="SSF53474">
    <property type="entry name" value="alpha/beta-Hydrolases"/>
    <property type="match status" value="1"/>
</dbReference>
<feature type="signal peptide" evidence="1">
    <location>
        <begin position="1"/>
        <end position="21"/>
    </location>
</feature>
<keyword evidence="1" id="KW-0732">Signal</keyword>
<proteinExistence type="predicted"/>
<keyword evidence="3" id="KW-1185">Reference proteome</keyword>
<accession>A0A0J1BL46</accession>
<dbReference type="InterPro" id="IPR029058">
    <property type="entry name" value="AB_hydrolase_fold"/>
</dbReference>
<evidence type="ECO:0000313" key="3">
    <source>
        <dbReference type="Proteomes" id="UP000036367"/>
    </source>
</evidence>
<dbReference type="OrthoDB" id="253099at2"/>
<dbReference type="PATRIC" id="fig|595434.4.peg.992"/>
<dbReference type="Proteomes" id="UP000036367">
    <property type="component" value="Unassembled WGS sequence"/>
</dbReference>
<reference evidence="2" key="1">
    <citation type="submission" date="2015-05" db="EMBL/GenBank/DDBJ databases">
        <title>Permanent draft genome of Rhodopirellula islandicus K833.</title>
        <authorList>
            <person name="Kizina J."/>
            <person name="Richter M."/>
            <person name="Glockner F.O."/>
            <person name="Harder J."/>
        </authorList>
    </citation>
    <scope>NUCLEOTIDE SEQUENCE [LARGE SCALE GENOMIC DNA]</scope>
    <source>
        <strain evidence="2">K833</strain>
    </source>
</reference>
<gene>
    <name evidence="2" type="ORF">RISK_001033</name>
</gene>